<comment type="caution">
    <text evidence="2">The sequence shown here is derived from an EMBL/GenBank/DDBJ whole genome shotgun (WGS) entry which is preliminary data.</text>
</comment>
<feature type="compositionally biased region" description="Basic and acidic residues" evidence="1">
    <location>
        <begin position="49"/>
        <end position="68"/>
    </location>
</feature>
<evidence type="ECO:0000313" key="2">
    <source>
        <dbReference type="EMBL" id="TMX00846.1"/>
    </source>
</evidence>
<evidence type="ECO:0000256" key="1">
    <source>
        <dbReference type="SAM" id="MobiDB-lite"/>
    </source>
</evidence>
<dbReference type="EMBL" id="RXGB01000995">
    <property type="protein sequence ID" value="TMX00846.1"/>
    <property type="molecule type" value="Genomic_DNA"/>
</dbReference>
<feature type="compositionally biased region" description="Acidic residues" evidence="1">
    <location>
        <begin position="104"/>
        <end position="113"/>
    </location>
</feature>
<organism evidence="2">
    <name type="scientific">Solanum chilense</name>
    <name type="common">Tomato</name>
    <name type="synonym">Lycopersicon chilense</name>
    <dbReference type="NCBI Taxonomy" id="4083"/>
    <lineage>
        <taxon>Eukaryota</taxon>
        <taxon>Viridiplantae</taxon>
        <taxon>Streptophyta</taxon>
        <taxon>Embryophyta</taxon>
        <taxon>Tracheophyta</taxon>
        <taxon>Spermatophyta</taxon>
        <taxon>Magnoliopsida</taxon>
        <taxon>eudicotyledons</taxon>
        <taxon>Gunneridae</taxon>
        <taxon>Pentapetalae</taxon>
        <taxon>asterids</taxon>
        <taxon>lamiids</taxon>
        <taxon>Solanales</taxon>
        <taxon>Solanaceae</taxon>
        <taxon>Solanoideae</taxon>
        <taxon>Solaneae</taxon>
        <taxon>Solanum</taxon>
        <taxon>Solanum subgen. Lycopersicon</taxon>
    </lineage>
</organism>
<sequence>IQAFANKVVNKQTIDSTNASNIPMEEAMFANRMSVTELLESDWSYDIGDDQKMEDTTQPHVQNADDSHTNNSKQNVDEGEASSSSNIRVYARKLKKKRKYLIDADAEGNTDEDTNNKPNLKLN</sequence>
<accession>A0A6N2C214</accession>
<name>A0A6N2C214_SOLCI</name>
<feature type="non-terminal residue" evidence="2">
    <location>
        <position position="1"/>
    </location>
</feature>
<gene>
    <name evidence="2" type="ORF">EJD97_025829</name>
</gene>
<dbReference type="AlphaFoldDB" id="A0A6N2C214"/>
<feature type="region of interest" description="Disordered" evidence="1">
    <location>
        <begin position="46"/>
        <end position="87"/>
    </location>
</feature>
<reference evidence="2" key="1">
    <citation type="submission" date="2019-05" db="EMBL/GenBank/DDBJ databases">
        <title>The de novo reference genome and transcriptome assemblies of the wild tomato species Solanum chilense.</title>
        <authorList>
            <person name="Stam R."/>
            <person name="Nosenko T."/>
            <person name="Hoerger A.C."/>
            <person name="Stephan W."/>
            <person name="Seidel M.A."/>
            <person name="Kuhn J.M.M."/>
            <person name="Haberer G."/>
            <person name="Tellier A."/>
        </authorList>
    </citation>
    <scope>NUCLEOTIDE SEQUENCE</scope>
    <source>
        <tissue evidence="2">Mature leaves</tissue>
    </source>
</reference>
<feature type="region of interest" description="Disordered" evidence="1">
    <location>
        <begin position="101"/>
        <end position="123"/>
    </location>
</feature>
<proteinExistence type="predicted"/>
<protein>
    <submittedName>
        <fullName evidence="2">Uncharacterized protein</fullName>
    </submittedName>
</protein>